<dbReference type="KEGG" id="chk:D4L85_29195"/>
<dbReference type="Proteomes" id="UP000266183">
    <property type="component" value="Chromosome"/>
</dbReference>
<dbReference type="RefSeq" id="WP_119757664.1">
    <property type="nucleotide sequence ID" value="NZ_CP032382.1"/>
</dbReference>
<reference evidence="2" key="1">
    <citation type="submission" date="2018-09" db="EMBL/GenBank/DDBJ databases">
        <title>Chryseolinea sp. KIS68-18 isolated from soil.</title>
        <authorList>
            <person name="Weon H.-Y."/>
            <person name="Kwon S.-W."/>
            <person name="Lee S.A."/>
        </authorList>
    </citation>
    <scope>NUCLEOTIDE SEQUENCE [LARGE SCALE GENOMIC DNA]</scope>
    <source>
        <strain evidence="2">KIS68-18</strain>
    </source>
</reference>
<evidence type="ECO:0000313" key="1">
    <source>
        <dbReference type="EMBL" id="AYB34405.1"/>
    </source>
</evidence>
<evidence type="ECO:0000313" key="2">
    <source>
        <dbReference type="Proteomes" id="UP000266183"/>
    </source>
</evidence>
<dbReference type="EMBL" id="CP032382">
    <property type="protein sequence ID" value="AYB34405.1"/>
    <property type="molecule type" value="Genomic_DNA"/>
</dbReference>
<name>A0A385SWP7_9BACT</name>
<proteinExistence type="predicted"/>
<dbReference type="OrthoDB" id="9830266at2"/>
<protein>
    <submittedName>
        <fullName evidence="1">Uncharacterized protein</fullName>
    </submittedName>
</protein>
<sequence>MQKKAIWILLGVIAAGLLLWGKVLFHPRVDKPTKQNDCLSIRKDMFDLAALRTFLPGKKWKYQYTLDKHNCFVEKHEKPFFPNEYVFELCAWDTLQLPPIDAFKKGPWKSFSGICYRWYSDSAGVRIPGFGERNPYLILFTDPLRRAPHHNLSVYGKDAKSELFITKLSADTLVIEYGEVIEDEQGNYIDGFKNLFVPSQ</sequence>
<keyword evidence="2" id="KW-1185">Reference proteome</keyword>
<dbReference type="AlphaFoldDB" id="A0A385SWP7"/>
<accession>A0A385SWP7</accession>
<organism evidence="1 2">
    <name type="scientific">Chryseolinea soli</name>
    <dbReference type="NCBI Taxonomy" id="2321403"/>
    <lineage>
        <taxon>Bacteria</taxon>
        <taxon>Pseudomonadati</taxon>
        <taxon>Bacteroidota</taxon>
        <taxon>Cytophagia</taxon>
        <taxon>Cytophagales</taxon>
        <taxon>Fulvivirgaceae</taxon>
        <taxon>Chryseolinea</taxon>
    </lineage>
</organism>
<gene>
    <name evidence="1" type="ORF">D4L85_29195</name>
</gene>